<feature type="compositionally biased region" description="Low complexity" evidence="1">
    <location>
        <begin position="33"/>
        <end position="44"/>
    </location>
</feature>
<gene>
    <name evidence="2" type="ORF">THAOC_24410</name>
</gene>
<accession>K0RPW8</accession>
<feature type="region of interest" description="Disordered" evidence="1">
    <location>
        <begin position="33"/>
        <end position="59"/>
    </location>
</feature>
<sequence>MPGSLIPYPSVGVNSVNASPTFVSPLWRRDPMASPLSPSPASGARCLKSSRGRPSQDFFRHSPSWTLGTLSSLLNSVRGRHRPEYPSQSPAWYLTGKDALSRLYARFRPDANDANRIAKSQKAKGSLEGLNLARLPVFLGTISIVAQIKEPKAAQPSQGQRP</sequence>
<evidence type="ECO:0000313" key="3">
    <source>
        <dbReference type="Proteomes" id="UP000266841"/>
    </source>
</evidence>
<reference evidence="2 3" key="1">
    <citation type="journal article" date="2012" name="Genome Biol.">
        <title>Genome and low-iron response of an oceanic diatom adapted to chronic iron limitation.</title>
        <authorList>
            <person name="Lommer M."/>
            <person name="Specht M."/>
            <person name="Roy A.S."/>
            <person name="Kraemer L."/>
            <person name="Andreson R."/>
            <person name="Gutowska M.A."/>
            <person name="Wolf J."/>
            <person name="Bergner S.V."/>
            <person name="Schilhabel M.B."/>
            <person name="Klostermeier U.C."/>
            <person name="Beiko R.G."/>
            <person name="Rosenstiel P."/>
            <person name="Hippler M."/>
            <person name="Laroche J."/>
        </authorList>
    </citation>
    <scope>NUCLEOTIDE SEQUENCE [LARGE SCALE GENOMIC DNA]</scope>
    <source>
        <strain evidence="2 3">CCMP1005</strain>
    </source>
</reference>
<dbReference type="Proteomes" id="UP000266841">
    <property type="component" value="Unassembled WGS sequence"/>
</dbReference>
<dbReference type="EMBL" id="AGNL01033152">
    <property type="protein sequence ID" value="EJK55813.1"/>
    <property type="molecule type" value="Genomic_DNA"/>
</dbReference>
<dbReference type="AlphaFoldDB" id="K0RPW8"/>
<organism evidence="2 3">
    <name type="scientific">Thalassiosira oceanica</name>
    <name type="common">Marine diatom</name>
    <dbReference type="NCBI Taxonomy" id="159749"/>
    <lineage>
        <taxon>Eukaryota</taxon>
        <taxon>Sar</taxon>
        <taxon>Stramenopiles</taxon>
        <taxon>Ochrophyta</taxon>
        <taxon>Bacillariophyta</taxon>
        <taxon>Coscinodiscophyceae</taxon>
        <taxon>Thalassiosirophycidae</taxon>
        <taxon>Thalassiosirales</taxon>
        <taxon>Thalassiosiraceae</taxon>
        <taxon>Thalassiosira</taxon>
    </lineage>
</organism>
<keyword evidence="3" id="KW-1185">Reference proteome</keyword>
<evidence type="ECO:0000313" key="2">
    <source>
        <dbReference type="EMBL" id="EJK55813.1"/>
    </source>
</evidence>
<proteinExistence type="predicted"/>
<comment type="caution">
    <text evidence="2">The sequence shown here is derived from an EMBL/GenBank/DDBJ whole genome shotgun (WGS) entry which is preliminary data.</text>
</comment>
<protein>
    <submittedName>
        <fullName evidence="2">Uncharacterized protein</fullName>
    </submittedName>
</protein>
<name>K0RPW8_THAOC</name>
<evidence type="ECO:0000256" key="1">
    <source>
        <dbReference type="SAM" id="MobiDB-lite"/>
    </source>
</evidence>